<evidence type="ECO:0000256" key="1">
    <source>
        <dbReference type="ARBA" id="ARBA00022801"/>
    </source>
</evidence>
<name>A0A0C9V603_SPHS4</name>
<proteinExistence type="predicted"/>
<dbReference type="HOGENOM" id="CLU_015101_1_0_1"/>
<keyword evidence="2" id="KW-0732">Signal</keyword>
<reference evidence="3 4" key="1">
    <citation type="submission" date="2014-06" db="EMBL/GenBank/DDBJ databases">
        <title>Evolutionary Origins and Diversification of the Mycorrhizal Mutualists.</title>
        <authorList>
            <consortium name="DOE Joint Genome Institute"/>
            <consortium name="Mycorrhizal Genomics Consortium"/>
            <person name="Kohler A."/>
            <person name="Kuo A."/>
            <person name="Nagy L.G."/>
            <person name="Floudas D."/>
            <person name="Copeland A."/>
            <person name="Barry K.W."/>
            <person name="Cichocki N."/>
            <person name="Veneault-Fourrey C."/>
            <person name="LaButti K."/>
            <person name="Lindquist E.A."/>
            <person name="Lipzen A."/>
            <person name="Lundell T."/>
            <person name="Morin E."/>
            <person name="Murat C."/>
            <person name="Riley R."/>
            <person name="Ohm R."/>
            <person name="Sun H."/>
            <person name="Tunlid A."/>
            <person name="Henrissat B."/>
            <person name="Grigoriev I.V."/>
            <person name="Hibbett D.S."/>
            <person name="Martin F."/>
        </authorList>
    </citation>
    <scope>NUCLEOTIDE SEQUENCE [LARGE SCALE GENOMIC DNA]</scope>
    <source>
        <strain evidence="3 4">SS14</strain>
    </source>
</reference>
<dbReference type="GO" id="GO:0016788">
    <property type="term" value="F:hydrolase activity, acting on ester bonds"/>
    <property type="evidence" value="ECO:0007669"/>
    <property type="project" value="InterPro"/>
</dbReference>
<evidence type="ECO:0000313" key="4">
    <source>
        <dbReference type="Proteomes" id="UP000054279"/>
    </source>
</evidence>
<keyword evidence="1" id="KW-0378">Hydrolase</keyword>
<dbReference type="Gene3D" id="3.40.50.1110">
    <property type="entry name" value="SGNH hydrolase"/>
    <property type="match status" value="1"/>
</dbReference>
<feature type="signal peptide" evidence="2">
    <location>
        <begin position="1"/>
        <end position="19"/>
    </location>
</feature>
<dbReference type="SUPFAM" id="SSF52266">
    <property type="entry name" value="SGNH hydrolase"/>
    <property type="match status" value="1"/>
</dbReference>
<protein>
    <submittedName>
        <fullName evidence="3">Unplaced genomic scaffold SPHSTscaffold_146, whole genome shotgun sequence</fullName>
    </submittedName>
</protein>
<dbReference type="InterPro" id="IPR051058">
    <property type="entry name" value="GDSL_Est/Lipase"/>
</dbReference>
<dbReference type="InterPro" id="IPR001087">
    <property type="entry name" value="GDSL"/>
</dbReference>
<organism evidence="3 4">
    <name type="scientific">Sphaerobolus stellatus (strain SS14)</name>
    <dbReference type="NCBI Taxonomy" id="990650"/>
    <lineage>
        <taxon>Eukaryota</taxon>
        <taxon>Fungi</taxon>
        <taxon>Dikarya</taxon>
        <taxon>Basidiomycota</taxon>
        <taxon>Agaricomycotina</taxon>
        <taxon>Agaricomycetes</taxon>
        <taxon>Phallomycetidae</taxon>
        <taxon>Geastrales</taxon>
        <taxon>Sphaerobolaceae</taxon>
        <taxon>Sphaerobolus</taxon>
    </lineage>
</organism>
<dbReference type="PANTHER" id="PTHR45648:SF22">
    <property type="entry name" value="GDSL LIPASE_ACYLHYDROLASE FAMILY PROTEIN (AFU_ORTHOLOGUE AFUA_4G14700)"/>
    <property type="match status" value="1"/>
</dbReference>
<accession>A0A0C9V603</accession>
<gene>
    <name evidence="3" type="ORF">M422DRAFT_233931</name>
</gene>
<dbReference type="InterPro" id="IPR036514">
    <property type="entry name" value="SGNH_hydro_sf"/>
</dbReference>
<evidence type="ECO:0000313" key="3">
    <source>
        <dbReference type="EMBL" id="KIJ32821.1"/>
    </source>
</evidence>
<dbReference type="AlphaFoldDB" id="A0A0C9V603"/>
<evidence type="ECO:0000256" key="2">
    <source>
        <dbReference type="SAM" id="SignalP"/>
    </source>
</evidence>
<dbReference type="OrthoDB" id="1600564at2759"/>
<dbReference type="Proteomes" id="UP000054279">
    <property type="component" value="Unassembled WGS sequence"/>
</dbReference>
<dbReference type="PANTHER" id="PTHR45648">
    <property type="entry name" value="GDSL LIPASE/ACYLHYDROLASE FAMILY PROTEIN (AFU_ORTHOLOGUE AFUA_4G14700)"/>
    <property type="match status" value="1"/>
</dbReference>
<keyword evidence="4" id="KW-1185">Reference proteome</keyword>
<dbReference type="EMBL" id="KN837221">
    <property type="protein sequence ID" value="KIJ32821.1"/>
    <property type="molecule type" value="Genomic_DNA"/>
</dbReference>
<sequence>MFPVASLVIFGLQLLPASAKSPFDLKFKNLVAFGDSYTDISVASYPLWPIWAADYAKLDKTLVLAKAGATCDQTLTPRVWPAVVQDEIPTYLNATNNGKSLKAEETLYTLWIGTNDLGVGELITGQANPGVTVVDTTTCAVNWVDRLYKTGARNFLFQNMIPLDKVPLYQADSYPNRYWTEPRNTTAWNVQMKELVASGNALSDLLLANVATSLPHASICRFDSHGLFTDILAHPNLYLNGTVAQNTTGASNACVFQLNESTNDSGDCTVVTGSAADSYIWFDELHPTVQGQRIVAREIVKAVQGTSNRWLKCF</sequence>
<dbReference type="Pfam" id="PF00657">
    <property type="entry name" value="Lipase_GDSL"/>
    <property type="match status" value="1"/>
</dbReference>
<feature type="chain" id="PRO_5002204577" evidence="2">
    <location>
        <begin position="20"/>
        <end position="314"/>
    </location>
</feature>